<feature type="domain" description="Peptidase M12A" evidence="6">
    <location>
        <begin position="144"/>
        <end position="321"/>
    </location>
</feature>
<dbReference type="AlphaFoldDB" id="A0A0K0DFA3"/>
<keyword evidence="4" id="KW-0175">Coiled coil</keyword>
<feature type="binding site" evidence="2">
    <location>
        <position position="246"/>
    </location>
    <ligand>
        <name>Zn(2+)</name>
        <dbReference type="ChEBI" id="CHEBI:29105"/>
        <note>catalytic</note>
    </ligand>
</feature>
<evidence type="ECO:0000256" key="1">
    <source>
        <dbReference type="ARBA" id="ARBA00023157"/>
    </source>
</evidence>
<reference evidence="7" key="1">
    <citation type="submission" date="2012-09" db="EMBL/GenBank/DDBJ databases">
        <authorList>
            <person name="Martin A.A."/>
        </authorList>
    </citation>
    <scope>NUCLEOTIDE SEQUENCE</scope>
</reference>
<feature type="signal peptide" evidence="5">
    <location>
        <begin position="1"/>
        <end position="15"/>
    </location>
</feature>
<dbReference type="PANTHER" id="PTHR10127">
    <property type="entry name" value="DISCOIDIN, CUB, EGF, LAMININ , AND ZINC METALLOPROTEASE DOMAIN CONTAINING"/>
    <property type="match status" value="1"/>
</dbReference>
<feature type="coiled-coil region" evidence="4">
    <location>
        <begin position="55"/>
        <end position="82"/>
    </location>
</feature>
<feature type="chain" id="PRO_5013040005" description="Metalloendopeptidase" evidence="5">
    <location>
        <begin position="16"/>
        <end position="321"/>
    </location>
</feature>
<dbReference type="PANTHER" id="PTHR10127:SF793">
    <property type="entry name" value="ZINC METALLOPROTEINASE NAS-31"/>
    <property type="match status" value="1"/>
</dbReference>
<organism evidence="7 8">
    <name type="scientific">Angiostrongylus cantonensis</name>
    <name type="common">Rat lungworm</name>
    <dbReference type="NCBI Taxonomy" id="6313"/>
    <lineage>
        <taxon>Eukaryota</taxon>
        <taxon>Metazoa</taxon>
        <taxon>Ecdysozoa</taxon>
        <taxon>Nematoda</taxon>
        <taxon>Chromadorea</taxon>
        <taxon>Rhabditida</taxon>
        <taxon>Rhabditina</taxon>
        <taxon>Rhabditomorpha</taxon>
        <taxon>Strongyloidea</taxon>
        <taxon>Metastrongylidae</taxon>
        <taxon>Angiostrongylus</taxon>
    </lineage>
</organism>
<dbReference type="EC" id="3.4.24.-" evidence="3"/>
<name>A0A0K0DFA3_ANGCA</name>
<sequence>MRVVLLLFLTITVGAQVFDSLEPTIEGATNEDGKEGNLHNGFDIELDAVDTKKFLERLHDMEDEINNELSLSEEQNAELMKKMEDYVEIKKDHVEPMGDTIEEINHNNNVDTALFQGDMILTKEQTKEAIEDIKENEGSRRKRQAFRDENYPKTLWPNGSQWKASIAIIPQMCSAQAARRVFRKATVLWSLDTCINFKESSRAADRITVIAGTGCYSFVGRTGGVQILSLGKGCEMVGIAAHEIGHALGFFHTQSRHDRDQFITLYKQNFLPGWLSQFTKQTKHTNYNYNLTYDYGSIMHYGATVSVMSRMLQRKITVKDF</sequence>
<feature type="active site" evidence="2">
    <location>
        <position position="243"/>
    </location>
</feature>
<evidence type="ECO:0000313" key="7">
    <source>
        <dbReference type="Proteomes" id="UP000035642"/>
    </source>
</evidence>
<dbReference type="InterPro" id="IPR001506">
    <property type="entry name" value="Peptidase_M12A"/>
</dbReference>
<comment type="caution">
    <text evidence="2">Lacks conserved residue(s) required for the propagation of feature annotation.</text>
</comment>
<dbReference type="GO" id="GO:0008270">
    <property type="term" value="F:zinc ion binding"/>
    <property type="evidence" value="ECO:0007669"/>
    <property type="project" value="UniProtKB-UniRule"/>
</dbReference>
<evidence type="ECO:0000256" key="4">
    <source>
        <dbReference type="SAM" id="Coils"/>
    </source>
</evidence>
<reference evidence="8" key="2">
    <citation type="submission" date="2017-02" db="UniProtKB">
        <authorList>
            <consortium name="WormBaseParasite"/>
        </authorList>
    </citation>
    <scope>IDENTIFICATION</scope>
</reference>
<feature type="binding site" evidence="2">
    <location>
        <position position="252"/>
    </location>
    <ligand>
        <name>Zn(2+)</name>
        <dbReference type="ChEBI" id="CHEBI:29105"/>
        <note>catalytic</note>
    </ligand>
</feature>
<keyword evidence="2 3" id="KW-0479">Metal-binding</keyword>
<dbReference type="InterPro" id="IPR024079">
    <property type="entry name" value="MetalloPept_cat_dom_sf"/>
</dbReference>
<dbReference type="SMART" id="SM00235">
    <property type="entry name" value="ZnMc"/>
    <property type="match status" value="1"/>
</dbReference>
<dbReference type="Pfam" id="PF01400">
    <property type="entry name" value="Astacin"/>
    <property type="match status" value="1"/>
</dbReference>
<protein>
    <recommendedName>
        <fullName evidence="3">Metalloendopeptidase</fullName>
        <ecNumber evidence="3">3.4.24.-</ecNumber>
    </recommendedName>
</protein>
<comment type="cofactor">
    <cofactor evidence="2 3">
        <name>Zn(2+)</name>
        <dbReference type="ChEBI" id="CHEBI:29105"/>
    </cofactor>
    <text evidence="2 3">Binds 1 zinc ion per subunit.</text>
</comment>
<dbReference type="SUPFAM" id="SSF55486">
    <property type="entry name" value="Metalloproteases ('zincins'), catalytic domain"/>
    <property type="match status" value="1"/>
</dbReference>
<keyword evidence="7" id="KW-1185">Reference proteome</keyword>
<dbReference type="PRINTS" id="PR00480">
    <property type="entry name" value="ASTACIN"/>
</dbReference>
<dbReference type="Gene3D" id="3.40.390.10">
    <property type="entry name" value="Collagenase (Catalytic Domain)"/>
    <property type="match status" value="1"/>
</dbReference>
<evidence type="ECO:0000259" key="6">
    <source>
        <dbReference type="PROSITE" id="PS51864"/>
    </source>
</evidence>
<keyword evidence="5" id="KW-0732">Signal</keyword>
<dbReference type="WBParaSite" id="ACAC_0000963001-mRNA-1">
    <property type="protein sequence ID" value="ACAC_0000963001-mRNA-1"/>
    <property type="gene ID" value="ACAC_0000963001"/>
</dbReference>
<evidence type="ECO:0000313" key="8">
    <source>
        <dbReference type="WBParaSite" id="ACAC_0000963001-mRNA-1"/>
    </source>
</evidence>
<keyword evidence="1" id="KW-1015">Disulfide bond</keyword>
<keyword evidence="2 3" id="KW-0378">Hydrolase</keyword>
<dbReference type="CDD" id="cd04280">
    <property type="entry name" value="ZnMc_astacin_like"/>
    <property type="match status" value="1"/>
</dbReference>
<accession>A0A0K0DFA3</accession>
<dbReference type="Proteomes" id="UP000035642">
    <property type="component" value="Unassembled WGS sequence"/>
</dbReference>
<dbReference type="GO" id="GO:0004222">
    <property type="term" value="F:metalloendopeptidase activity"/>
    <property type="evidence" value="ECO:0007669"/>
    <property type="project" value="UniProtKB-UniRule"/>
</dbReference>
<dbReference type="InterPro" id="IPR034035">
    <property type="entry name" value="Astacin-like_dom"/>
</dbReference>
<keyword evidence="2 3" id="KW-0482">Metalloprotease</keyword>
<dbReference type="PROSITE" id="PS51864">
    <property type="entry name" value="ASTACIN"/>
    <property type="match status" value="1"/>
</dbReference>
<evidence type="ECO:0000256" key="3">
    <source>
        <dbReference type="RuleBase" id="RU361183"/>
    </source>
</evidence>
<proteinExistence type="predicted"/>
<dbReference type="InterPro" id="IPR006026">
    <property type="entry name" value="Peptidase_Metallo"/>
</dbReference>
<dbReference type="GO" id="GO:0006508">
    <property type="term" value="P:proteolysis"/>
    <property type="evidence" value="ECO:0007669"/>
    <property type="project" value="UniProtKB-KW"/>
</dbReference>
<keyword evidence="2 3" id="KW-0862">Zinc</keyword>
<evidence type="ECO:0000256" key="2">
    <source>
        <dbReference type="PROSITE-ProRule" id="PRU01211"/>
    </source>
</evidence>
<evidence type="ECO:0000256" key="5">
    <source>
        <dbReference type="SAM" id="SignalP"/>
    </source>
</evidence>
<feature type="binding site" evidence="2">
    <location>
        <position position="242"/>
    </location>
    <ligand>
        <name>Zn(2+)</name>
        <dbReference type="ChEBI" id="CHEBI:29105"/>
        <note>catalytic</note>
    </ligand>
</feature>
<keyword evidence="2 3" id="KW-0645">Protease</keyword>